<accession>A0A160FR82</accession>
<dbReference type="Pfam" id="PF12698">
    <property type="entry name" value="ABC2_membrane_3"/>
    <property type="match status" value="1"/>
</dbReference>
<evidence type="ECO:0000256" key="7">
    <source>
        <dbReference type="ARBA" id="ARBA00023136"/>
    </source>
</evidence>
<keyword evidence="5 8" id="KW-0812">Transmembrane</keyword>
<dbReference type="PROSITE" id="PS51012">
    <property type="entry name" value="ABC_TM2"/>
    <property type="match status" value="1"/>
</dbReference>
<evidence type="ECO:0000256" key="3">
    <source>
        <dbReference type="ARBA" id="ARBA00022448"/>
    </source>
</evidence>
<dbReference type="InterPro" id="IPR013525">
    <property type="entry name" value="ABC2_TM"/>
</dbReference>
<dbReference type="PANTHER" id="PTHR30294:SF29">
    <property type="entry name" value="MULTIDRUG ABC TRANSPORTER PERMEASE YBHS-RELATED"/>
    <property type="match status" value="1"/>
</dbReference>
<name>A0A160FR82_9BURK</name>
<feature type="domain" description="ABC transmembrane type-2" evidence="9">
    <location>
        <begin position="140"/>
        <end position="378"/>
    </location>
</feature>
<dbReference type="Proteomes" id="UP000076852">
    <property type="component" value="Chromosome 2"/>
</dbReference>
<dbReference type="EMBL" id="CP014579">
    <property type="protein sequence ID" value="ANB75096.1"/>
    <property type="molecule type" value="Genomic_DNA"/>
</dbReference>
<dbReference type="RefSeq" id="WP_063498392.1">
    <property type="nucleotide sequence ID" value="NZ_CP014579.1"/>
</dbReference>
<protein>
    <submittedName>
        <fullName evidence="10">Mannose-1-phosphate guanyltransferase</fullName>
    </submittedName>
</protein>
<evidence type="ECO:0000256" key="6">
    <source>
        <dbReference type="ARBA" id="ARBA00022989"/>
    </source>
</evidence>
<evidence type="ECO:0000259" key="9">
    <source>
        <dbReference type="PROSITE" id="PS51012"/>
    </source>
</evidence>
<feature type="transmembrane region" description="Helical" evidence="8">
    <location>
        <begin position="356"/>
        <end position="375"/>
    </location>
</feature>
<dbReference type="STRING" id="1804984.AYM40_22000"/>
<feature type="transmembrane region" description="Helical" evidence="8">
    <location>
        <begin position="235"/>
        <end position="257"/>
    </location>
</feature>
<comment type="subcellular location">
    <subcellularLocation>
        <location evidence="1">Cell membrane</location>
        <topology evidence="1">Multi-pass membrane protein</topology>
    </subcellularLocation>
</comment>
<feature type="transmembrane region" description="Helical" evidence="8">
    <location>
        <begin position="263"/>
        <end position="289"/>
    </location>
</feature>
<dbReference type="PANTHER" id="PTHR30294">
    <property type="entry name" value="MEMBRANE COMPONENT OF ABC TRANSPORTER YHHJ-RELATED"/>
    <property type="match status" value="1"/>
</dbReference>
<evidence type="ECO:0000256" key="8">
    <source>
        <dbReference type="SAM" id="Phobius"/>
    </source>
</evidence>
<comment type="similarity">
    <text evidence="2">Belongs to the ABC-2 integral membrane protein family.</text>
</comment>
<dbReference type="GO" id="GO:0005886">
    <property type="term" value="C:plasma membrane"/>
    <property type="evidence" value="ECO:0007669"/>
    <property type="project" value="UniProtKB-SubCell"/>
</dbReference>
<evidence type="ECO:0000313" key="11">
    <source>
        <dbReference type="Proteomes" id="UP000076852"/>
    </source>
</evidence>
<keyword evidence="7 8" id="KW-0472">Membrane</keyword>
<sequence length="380" mass="41884">MSTRVLFSLSRWWSIVLKEFLQLKRDRITFAMIVGLPVIQLTLFGFAINTDPKHLPTAVIIGDDSTFSRSFIAAMKNSAYFDIVESLPNEEAGRRALAQGRVQFVLSVPVDFSKRLLRGERPSLLVEADATDPTATNTALAALPGLVQPVADKDITGVLAHLNGTPAAFDVQVHRLYNPEGITQYNVVPGLMGVILTMTMVMMTGLAITRERERGTMENLLATPVLPIEVMTGKIVPYVMIGLVQASIILTAARFVFGVPFAGSLLAIYLAALLFIAANLTVGITLSSIAQNQLQAMQLTVFYFLPSLLLSGFMFPFAGMPRWAQFIGNLLPLTYFNRLVRGILLKGNDWADLWPSVWPVALFMVVVMGVALRFYRRTLD</sequence>
<dbReference type="KEGG" id="buz:AYM40_22000"/>
<dbReference type="Gene3D" id="3.40.1710.10">
    <property type="entry name" value="abc type-2 transporter like domain"/>
    <property type="match status" value="1"/>
</dbReference>
<feature type="transmembrane region" description="Helical" evidence="8">
    <location>
        <begin position="187"/>
        <end position="208"/>
    </location>
</feature>
<evidence type="ECO:0000256" key="2">
    <source>
        <dbReference type="ARBA" id="ARBA00007783"/>
    </source>
</evidence>
<keyword evidence="11" id="KW-1185">Reference proteome</keyword>
<keyword evidence="3" id="KW-0813">Transport</keyword>
<evidence type="ECO:0000256" key="1">
    <source>
        <dbReference type="ARBA" id="ARBA00004651"/>
    </source>
</evidence>
<gene>
    <name evidence="10" type="ORF">AYM40_22000</name>
</gene>
<evidence type="ECO:0000256" key="5">
    <source>
        <dbReference type="ARBA" id="ARBA00022692"/>
    </source>
</evidence>
<proteinExistence type="inferred from homology"/>
<feature type="transmembrane region" description="Helical" evidence="8">
    <location>
        <begin position="301"/>
        <end position="320"/>
    </location>
</feature>
<organism evidence="10 11">
    <name type="scientific">Paraburkholderia phytofirmans OLGA172</name>
    <dbReference type="NCBI Taxonomy" id="1417228"/>
    <lineage>
        <taxon>Bacteria</taxon>
        <taxon>Pseudomonadati</taxon>
        <taxon>Pseudomonadota</taxon>
        <taxon>Betaproteobacteria</taxon>
        <taxon>Burkholderiales</taxon>
        <taxon>Burkholderiaceae</taxon>
        <taxon>Paraburkholderia</taxon>
    </lineage>
</organism>
<keyword evidence="10" id="KW-0808">Transferase</keyword>
<keyword evidence="6 8" id="KW-1133">Transmembrane helix</keyword>
<keyword evidence="4" id="KW-1003">Cell membrane</keyword>
<dbReference type="GO" id="GO:0016740">
    <property type="term" value="F:transferase activity"/>
    <property type="evidence" value="ECO:0007669"/>
    <property type="project" value="UniProtKB-KW"/>
</dbReference>
<dbReference type="InterPro" id="IPR047817">
    <property type="entry name" value="ABC2_TM_bact-type"/>
</dbReference>
<evidence type="ECO:0000256" key="4">
    <source>
        <dbReference type="ARBA" id="ARBA00022475"/>
    </source>
</evidence>
<dbReference type="GO" id="GO:0140359">
    <property type="term" value="F:ABC-type transporter activity"/>
    <property type="evidence" value="ECO:0007669"/>
    <property type="project" value="InterPro"/>
</dbReference>
<dbReference type="OrthoDB" id="9808686at2"/>
<dbReference type="InterPro" id="IPR051449">
    <property type="entry name" value="ABC-2_transporter_component"/>
</dbReference>
<evidence type="ECO:0000313" key="10">
    <source>
        <dbReference type="EMBL" id="ANB75096.1"/>
    </source>
</evidence>
<dbReference type="AlphaFoldDB" id="A0A160FR82"/>
<feature type="transmembrane region" description="Helical" evidence="8">
    <location>
        <begin position="28"/>
        <end position="48"/>
    </location>
</feature>
<reference evidence="10 11" key="1">
    <citation type="journal article" date="2016" name="Gene">
        <title>PacBio SMRT assembly of a complex multi-replicon genome reveals chlorocatechol degradative operon in a region of genome plasticity.</title>
        <authorList>
            <person name="Ricker N."/>
            <person name="Shen S.Y."/>
            <person name="Goordial J."/>
            <person name="Jin S."/>
            <person name="Fulthorpe R.R."/>
        </authorList>
    </citation>
    <scope>NUCLEOTIDE SEQUENCE [LARGE SCALE GENOMIC DNA]</scope>
    <source>
        <strain evidence="10 11">OLGA172</strain>
    </source>
</reference>